<comment type="similarity">
    <text evidence="1">Belongs to the protein kinase superfamily. ADCK protein kinase family.</text>
</comment>
<dbReference type="Proteomes" id="UP001438707">
    <property type="component" value="Unassembled WGS sequence"/>
</dbReference>
<organism evidence="4 5">
    <name type="scientific">Apatococcus lobatus</name>
    <dbReference type="NCBI Taxonomy" id="904363"/>
    <lineage>
        <taxon>Eukaryota</taxon>
        <taxon>Viridiplantae</taxon>
        <taxon>Chlorophyta</taxon>
        <taxon>core chlorophytes</taxon>
        <taxon>Trebouxiophyceae</taxon>
        <taxon>Chlorellales</taxon>
        <taxon>Chlorellaceae</taxon>
        <taxon>Apatococcus</taxon>
    </lineage>
</organism>
<name>A0AAW1S682_9CHLO</name>
<dbReference type="PANTHER" id="PTHR10566:SF119">
    <property type="entry name" value="OS04G0640500 PROTEIN"/>
    <property type="match status" value="1"/>
</dbReference>
<protein>
    <recommendedName>
        <fullName evidence="3">Protein kinase domain-containing protein</fullName>
    </recommendedName>
</protein>
<proteinExistence type="inferred from homology"/>
<dbReference type="Gene3D" id="1.10.510.10">
    <property type="entry name" value="Transferase(Phosphotransferase) domain 1"/>
    <property type="match status" value="1"/>
</dbReference>
<dbReference type="EMBL" id="JALJOS010000003">
    <property type="protein sequence ID" value="KAK9841269.1"/>
    <property type="molecule type" value="Genomic_DNA"/>
</dbReference>
<dbReference type="AlphaFoldDB" id="A0AAW1S682"/>
<dbReference type="InterPro" id="IPR050154">
    <property type="entry name" value="UbiB_kinase"/>
</dbReference>
<evidence type="ECO:0000256" key="1">
    <source>
        <dbReference type="ARBA" id="ARBA00009670"/>
    </source>
</evidence>
<dbReference type="InterPro" id="IPR011009">
    <property type="entry name" value="Kinase-like_dom_sf"/>
</dbReference>
<feature type="region of interest" description="Disordered" evidence="2">
    <location>
        <begin position="823"/>
        <end position="922"/>
    </location>
</feature>
<dbReference type="PROSITE" id="PS50011">
    <property type="entry name" value="PROTEIN_KINASE_DOM"/>
    <property type="match status" value="1"/>
</dbReference>
<feature type="region of interest" description="Disordered" evidence="2">
    <location>
        <begin position="760"/>
        <end position="781"/>
    </location>
</feature>
<dbReference type="InterPro" id="IPR004147">
    <property type="entry name" value="ABC1_dom"/>
</dbReference>
<gene>
    <name evidence="4" type="ORF">WJX74_002874</name>
</gene>
<dbReference type="InterPro" id="IPR000719">
    <property type="entry name" value="Prot_kinase_dom"/>
</dbReference>
<evidence type="ECO:0000313" key="4">
    <source>
        <dbReference type="EMBL" id="KAK9841269.1"/>
    </source>
</evidence>
<dbReference type="SUPFAM" id="SSF56112">
    <property type="entry name" value="Protein kinase-like (PK-like)"/>
    <property type="match status" value="1"/>
</dbReference>
<sequence>MALEALQQQGLGLQSFADGPFPQAWHTCRATGPTRRCSQRTTRRFNARKGTAIQAALQAEVLQYRDIEYDPRRNSEYWQTRPVAVLKRSLEIALAFGGWFGAVKLRGWQDLSNIRGQEADRLRRILVKLGPAFVKIGQAVSSRPDVVPPAYLSELEKLQDRIPPFSDTDARALIESELGQPISAVFSELTPTTVAAASLGQVYKGRLRSSGAVVAVKVQRPGVRESIALDIHILRGILTQVKKLRQVNSDLPALLDEWASSLFRELDYQREAANGKQFAELYGSMEGVYVPGMNPEHTTQRVLVMEWVNGQRLRSRAEALGEGSGFLNRDDLKLIDIGVRCSLEQMLEEGFYHSDPHQGNLLKLPDGKLGYIDFGMVGSIDTPTRRGLIRATIHMVNREFSSLADDFVALGLLPPDADLEEIVPALTDVFSEALRGGVSNVSFGELSNNLGQTMYKYNFRIPAYYTLLVRSLSVLEGIALTSDPNYKVLAAAYPWIARRLLTNQTPELRDTLHALLYKNNQFQFKRLESLLEQAVRSPARKPTAAPVRNMSSTATAASTAPNLAAAPASTPVATAPTMQGGQALGLLLSPEGEYVRGIVTNELAKGIDASWRLALDSAVDSLRSQLLVVFGMQGREGALTAGRYDGLPGANLLDALASLPPLANIEDRLQLEGIQRLVSQLQRLARQTAPAAGTQGLPSTVQEAAADPQAGILNQTVAIVQWLGTELQALDVGARVEAVRLVGALVGQVFARATARAVKQQLAPPRPPISEDTRPYSSYSTRNVSAPAAVVQRAGVGVDQATIPQVSLDGPVYSATPEVGASRTSITVGPGPLPDASPASYQNGSGNVSQTDGSSLSVSGNGTQQDSAVDMFGEAEDQSTGSNGSQNNRRGNSTSSRASDQSRNVVRKGTGMRSLEPAGAIR</sequence>
<accession>A0AAW1S682</accession>
<feature type="region of interest" description="Disordered" evidence="2">
    <location>
        <begin position="538"/>
        <end position="558"/>
    </location>
</feature>
<evidence type="ECO:0000313" key="5">
    <source>
        <dbReference type="Proteomes" id="UP001438707"/>
    </source>
</evidence>
<keyword evidence="5" id="KW-1185">Reference proteome</keyword>
<feature type="domain" description="Protein kinase" evidence="3">
    <location>
        <begin position="188"/>
        <end position="523"/>
    </location>
</feature>
<evidence type="ECO:0000256" key="2">
    <source>
        <dbReference type="SAM" id="MobiDB-lite"/>
    </source>
</evidence>
<dbReference type="PANTHER" id="PTHR10566">
    <property type="entry name" value="CHAPERONE-ACTIVITY OF BC1 COMPLEX CABC1 -RELATED"/>
    <property type="match status" value="1"/>
</dbReference>
<dbReference type="CDD" id="cd05121">
    <property type="entry name" value="ABC1_ADCK3-like"/>
    <property type="match status" value="1"/>
</dbReference>
<evidence type="ECO:0000259" key="3">
    <source>
        <dbReference type="PROSITE" id="PS50011"/>
    </source>
</evidence>
<dbReference type="GO" id="GO:0004672">
    <property type="term" value="F:protein kinase activity"/>
    <property type="evidence" value="ECO:0007669"/>
    <property type="project" value="InterPro"/>
</dbReference>
<reference evidence="4 5" key="1">
    <citation type="journal article" date="2024" name="Nat. Commun.">
        <title>Phylogenomics reveals the evolutionary origins of lichenization in chlorophyte algae.</title>
        <authorList>
            <person name="Puginier C."/>
            <person name="Libourel C."/>
            <person name="Otte J."/>
            <person name="Skaloud P."/>
            <person name="Haon M."/>
            <person name="Grisel S."/>
            <person name="Petersen M."/>
            <person name="Berrin J.G."/>
            <person name="Delaux P.M."/>
            <person name="Dal Grande F."/>
            <person name="Keller J."/>
        </authorList>
    </citation>
    <scope>NUCLEOTIDE SEQUENCE [LARGE SCALE GENOMIC DNA]</scope>
    <source>
        <strain evidence="4 5">SAG 2145</strain>
    </source>
</reference>
<dbReference type="GO" id="GO:0005524">
    <property type="term" value="F:ATP binding"/>
    <property type="evidence" value="ECO:0007669"/>
    <property type="project" value="InterPro"/>
</dbReference>
<feature type="compositionally biased region" description="Low complexity" evidence="2">
    <location>
        <begin position="878"/>
        <end position="897"/>
    </location>
</feature>
<comment type="caution">
    <text evidence="4">The sequence shown here is derived from an EMBL/GenBank/DDBJ whole genome shotgun (WGS) entry which is preliminary data.</text>
</comment>
<dbReference type="Pfam" id="PF03109">
    <property type="entry name" value="ABC1"/>
    <property type="match status" value="1"/>
</dbReference>
<feature type="compositionally biased region" description="Polar residues" evidence="2">
    <location>
        <begin position="839"/>
        <end position="867"/>
    </location>
</feature>